<feature type="transmembrane region" description="Helical" evidence="10">
    <location>
        <begin position="524"/>
        <end position="545"/>
    </location>
</feature>
<feature type="transmembrane region" description="Helical" evidence="10">
    <location>
        <begin position="500"/>
        <end position="518"/>
    </location>
</feature>
<dbReference type="EMBL" id="LT594512">
    <property type="protein sequence ID" value="SBT76681.1"/>
    <property type="molecule type" value="Genomic_DNA"/>
</dbReference>
<keyword evidence="8 10" id="KW-0443">Lipid metabolism</keyword>
<evidence type="ECO:0000256" key="10">
    <source>
        <dbReference type="RuleBase" id="RU368065"/>
    </source>
</evidence>
<dbReference type="GO" id="GO:0097036">
    <property type="term" value="P:regulation of plasma membrane sterol distribution"/>
    <property type="evidence" value="ECO:0007669"/>
    <property type="project" value="UniProtKB-UniRule"/>
</dbReference>
<dbReference type="PANTHER" id="PTHR14467:SF0">
    <property type="entry name" value="PROTEIN ARV1"/>
    <property type="match status" value="1"/>
</dbReference>
<dbReference type="VEuPathDB" id="PlasmoDB:PocGH01_08019600"/>
<proteinExistence type="inferred from homology"/>
<evidence type="ECO:0000256" key="2">
    <source>
        <dbReference type="ARBA" id="ARBA00009187"/>
    </source>
</evidence>
<evidence type="ECO:0000256" key="5">
    <source>
        <dbReference type="ARBA" id="ARBA00022824"/>
    </source>
</evidence>
<comment type="subcellular location">
    <subcellularLocation>
        <location evidence="1 10">Endoplasmic reticulum membrane</location>
        <topology evidence="1 10">Multi-pass membrane protein</topology>
    </subcellularLocation>
</comment>
<dbReference type="Proteomes" id="UP000243200">
    <property type="component" value="Chromosome 8"/>
</dbReference>
<evidence type="ECO:0000256" key="6">
    <source>
        <dbReference type="ARBA" id="ARBA00022989"/>
    </source>
</evidence>
<keyword evidence="9 10" id="KW-0472">Membrane</keyword>
<dbReference type="AlphaFoldDB" id="A0A1C3KRD7"/>
<sequence length="579" mass="70097">MICLKCGRCNSSLYTVYNKTNIKLNKCNRCNQICDEYMEKNTFLIFMNILFLKPEIYRHIVYNRLQYHDRYIHIFFLKMIIIFLIINAYLHPNFENDKEEKNTLLNIFLNNSNFESNTEGKSLSYNCSSYTLFIYKYDDKHKLYGLYNIFYNSNISNLVNIHKDKFLTCIFNNKFSDHNVCIVNKKYEHSGNYAHSGDYEHSDDYDRRLIDIFLHNSSVNYEKKSKHANEMHLISEQRKEDQRRKWKRWNVGQYIKEAILFVKTKIKYESIFKLKRNDPLLRNDIITLTNSDEHNNLYQIINILVYYRLQGYKIVLETKGREAFDINYVKKFLCNIFFYEKSLNYHIKNESSVFLKNLNWNGFCHNKGEESIFSNMCFDYNYPGNDIHLLKGLYKNILRNINFTFSRNVEEITKKKKKKKNEEKFKIKQISIYSKILFSDLDSEKYILKICNSSHSFKKLKFVTINYMVYFFFLCFFTYLLKLYQQRKYKIKITMVKYNYLFMLFVLSNYPTVIYFILKVFNYNYINIYLNIYTIICNIIAYHIFISNDKNYACYSIFSVLASYLLKNVLMLKLSDYIL</sequence>
<evidence type="ECO:0000256" key="9">
    <source>
        <dbReference type="ARBA" id="ARBA00023136"/>
    </source>
</evidence>
<feature type="transmembrane region" description="Helical" evidence="10">
    <location>
        <begin position="552"/>
        <end position="570"/>
    </location>
</feature>
<evidence type="ECO:0000313" key="12">
    <source>
        <dbReference type="Proteomes" id="UP000243200"/>
    </source>
</evidence>
<keyword evidence="6 10" id="KW-1133">Transmembrane helix</keyword>
<evidence type="ECO:0000313" key="11">
    <source>
        <dbReference type="EMBL" id="SBT76681.1"/>
    </source>
</evidence>
<evidence type="ECO:0000256" key="4">
    <source>
        <dbReference type="ARBA" id="ARBA00022692"/>
    </source>
</evidence>
<feature type="transmembrane region" description="Helical" evidence="10">
    <location>
        <begin position="71"/>
        <end position="90"/>
    </location>
</feature>
<protein>
    <recommendedName>
        <fullName evidence="10">Protein ARV</fullName>
    </recommendedName>
</protein>
<accession>A0A1C3KRD7</accession>
<dbReference type="VEuPathDB" id="PlasmoDB:POWCR01_080017600"/>
<dbReference type="GO" id="GO:0032366">
    <property type="term" value="P:intracellular sterol transport"/>
    <property type="evidence" value="ECO:0007669"/>
    <property type="project" value="UniProtKB-UniRule"/>
</dbReference>
<keyword evidence="7 10" id="KW-0445">Lipid transport</keyword>
<dbReference type="PANTHER" id="PTHR14467">
    <property type="entry name" value="ARV1"/>
    <property type="match status" value="1"/>
</dbReference>
<reference evidence="11 12" key="1">
    <citation type="submission" date="2016-06" db="EMBL/GenBank/DDBJ databases">
        <authorList>
            <consortium name="Pathogen Informatics"/>
        </authorList>
    </citation>
    <scope>NUCLEOTIDE SEQUENCE [LARGE SCALE GENOMIC DNA]</scope>
    <source>
        <strain evidence="11">PowCR01</strain>
    </source>
</reference>
<comment type="function">
    <text evidence="10">Regulates also the sphingolipid metabolism.</text>
</comment>
<evidence type="ECO:0000256" key="3">
    <source>
        <dbReference type="ARBA" id="ARBA00022448"/>
    </source>
</evidence>
<dbReference type="InterPro" id="IPR007290">
    <property type="entry name" value="Arv1"/>
</dbReference>
<feature type="transmembrane region" description="Helical" evidence="10">
    <location>
        <begin position="460"/>
        <end position="480"/>
    </location>
</feature>
<dbReference type="OrthoDB" id="2192830at2759"/>
<dbReference type="Pfam" id="PF04161">
    <property type="entry name" value="Arv1"/>
    <property type="match status" value="1"/>
</dbReference>
<keyword evidence="5 10" id="KW-0256">Endoplasmic reticulum</keyword>
<organism evidence="11 12">
    <name type="scientific">Plasmodium ovale</name>
    <name type="common">malaria parasite P. ovale</name>
    <dbReference type="NCBI Taxonomy" id="36330"/>
    <lineage>
        <taxon>Eukaryota</taxon>
        <taxon>Sar</taxon>
        <taxon>Alveolata</taxon>
        <taxon>Apicomplexa</taxon>
        <taxon>Aconoidasida</taxon>
        <taxon>Haemosporida</taxon>
        <taxon>Plasmodiidae</taxon>
        <taxon>Plasmodium</taxon>
        <taxon>Plasmodium (Plasmodium)</taxon>
    </lineage>
</organism>
<keyword evidence="4 10" id="KW-0812">Transmembrane</keyword>
<evidence type="ECO:0000256" key="8">
    <source>
        <dbReference type="ARBA" id="ARBA00023098"/>
    </source>
</evidence>
<name>A0A1C3KRD7_PLAOA</name>
<evidence type="ECO:0000256" key="1">
    <source>
        <dbReference type="ARBA" id="ARBA00004477"/>
    </source>
</evidence>
<dbReference type="GO" id="GO:0016125">
    <property type="term" value="P:sterol metabolic process"/>
    <property type="evidence" value="ECO:0007669"/>
    <property type="project" value="UniProtKB-UniRule"/>
</dbReference>
<evidence type="ECO:0000256" key="7">
    <source>
        <dbReference type="ARBA" id="ARBA00023055"/>
    </source>
</evidence>
<keyword evidence="10" id="KW-0746">Sphingolipid metabolism</keyword>
<gene>
    <name evidence="11" type="primary">ARV1</name>
    <name evidence="11" type="ORF">POWCR01_080017600</name>
</gene>
<dbReference type="GO" id="GO:0005794">
    <property type="term" value="C:Golgi apparatus"/>
    <property type="evidence" value="ECO:0007669"/>
    <property type="project" value="TreeGrafter"/>
</dbReference>
<dbReference type="GO" id="GO:0005789">
    <property type="term" value="C:endoplasmic reticulum membrane"/>
    <property type="evidence" value="ECO:0007669"/>
    <property type="project" value="UniProtKB-SubCell"/>
</dbReference>
<keyword evidence="3 10" id="KW-0813">Transport</keyword>
<comment type="similarity">
    <text evidence="2 10">Belongs to the ARV1 family.</text>
</comment>
<dbReference type="GO" id="GO:0006665">
    <property type="term" value="P:sphingolipid metabolic process"/>
    <property type="evidence" value="ECO:0007669"/>
    <property type="project" value="UniProtKB-UniRule"/>
</dbReference>
<dbReference type="GO" id="GO:0032541">
    <property type="term" value="C:cortical endoplasmic reticulum"/>
    <property type="evidence" value="ECO:0007669"/>
    <property type="project" value="TreeGrafter"/>
</dbReference>
<comment type="function">
    <text evidence="10">Mediator of sterol homeostasis involved in sterol uptake, trafficking and distribution into membranes.</text>
</comment>